<accession>A0ABX0NV95</accession>
<evidence type="ECO:0000313" key="2">
    <source>
        <dbReference type="EMBL" id="NHZ90873.1"/>
    </source>
</evidence>
<protein>
    <submittedName>
        <fullName evidence="2">Uncharacterized protein</fullName>
    </submittedName>
</protein>
<sequence length="104" mass="11188">MAARTGGAQTLDRQPAHETAQHGGFRGLICQGTIRRPEIGIGAARVPDRSPPTPPGMRVRTGRFKKLRLCESRHAKTVKVGNREHIVEGHSTVAPPAAAVLCHQ</sequence>
<name>A0ABX0NV95_9BURK</name>
<proteinExistence type="predicted"/>
<feature type="region of interest" description="Disordered" evidence="1">
    <location>
        <begin position="40"/>
        <end position="59"/>
    </location>
</feature>
<keyword evidence="3" id="KW-1185">Reference proteome</keyword>
<feature type="region of interest" description="Disordered" evidence="1">
    <location>
        <begin position="1"/>
        <end position="29"/>
    </location>
</feature>
<evidence type="ECO:0000313" key="3">
    <source>
        <dbReference type="Proteomes" id="UP000609726"/>
    </source>
</evidence>
<evidence type="ECO:0000256" key="1">
    <source>
        <dbReference type="SAM" id="MobiDB-lite"/>
    </source>
</evidence>
<comment type="caution">
    <text evidence="2">The sequence shown here is derived from an EMBL/GenBank/DDBJ whole genome shotgun (WGS) entry which is preliminary data.</text>
</comment>
<dbReference type="Proteomes" id="UP000609726">
    <property type="component" value="Unassembled WGS sequence"/>
</dbReference>
<organism evidence="2 3">
    <name type="scientific">Massilia mucilaginosa</name>
    <dbReference type="NCBI Taxonomy" id="2609282"/>
    <lineage>
        <taxon>Bacteria</taxon>
        <taxon>Pseudomonadati</taxon>
        <taxon>Pseudomonadota</taxon>
        <taxon>Betaproteobacteria</taxon>
        <taxon>Burkholderiales</taxon>
        <taxon>Oxalobacteraceae</taxon>
        <taxon>Telluria group</taxon>
        <taxon>Massilia</taxon>
    </lineage>
</organism>
<gene>
    <name evidence="2" type="ORF">F2P45_17850</name>
</gene>
<reference evidence="2 3" key="1">
    <citation type="submission" date="2019-10" db="EMBL/GenBank/DDBJ databases">
        <title>Taxonomy of Antarctic Massilia spp.: description of Massilia rubra sp. nov., Massilia aquatica sp. nov., Massilia mucilaginosa sp. nov., Massilia frigida sp. nov. isolated from streams, lakes and regoliths.</title>
        <authorList>
            <person name="Holochova P."/>
            <person name="Sedlacek I."/>
            <person name="Kralova S."/>
            <person name="Maslanova I."/>
            <person name="Busse H.-J."/>
            <person name="Stankova E."/>
            <person name="Vrbovska V."/>
            <person name="Kovarovic V."/>
            <person name="Bartak M."/>
            <person name="Svec P."/>
            <person name="Pantucek R."/>
        </authorList>
    </citation>
    <scope>NUCLEOTIDE SEQUENCE [LARGE SCALE GENOMIC DNA]</scope>
    <source>
        <strain evidence="2 3">CCM 8733</strain>
    </source>
</reference>
<dbReference type="EMBL" id="WHJH01000021">
    <property type="protein sequence ID" value="NHZ90873.1"/>
    <property type="molecule type" value="Genomic_DNA"/>
</dbReference>